<proteinExistence type="predicted"/>
<evidence type="ECO:0000313" key="2">
    <source>
        <dbReference type="Proteomes" id="UP000829196"/>
    </source>
</evidence>
<sequence length="52" mass="5782">MNGDAKKVMQSVACKGIRRCAVYSTFFEGSHISAYHSSIITTPQVNNELLNY</sequence>
<accession>A0A8T3ANK9</accession>
<evidence type="ECO:0000313" key="1">
    <source>
        <dbReference type="EMBL" id="KAI0497362.1"/>
    </source>
</evidence>
<dbReference type="Proteomes" id="UP000829196">
    <property type="component" value="Unassembled WGS sequence"/>
</dbReference>
<reference evidence="1" key="1">
    <citation type="journal article" date="2022" name="Front. Genet.">
        <title>Chromosome-Scale Assembly of the Dendrobium nobile Genome Provides Insights Into the Molecular Mechanism of the Biosynthesis of the Medicinal Active Ingredient of Dendrobium.</title>
        <authorList>
            <person name="Xu Q."/>
            <person name="Niu S.-C."/>
            <person name="Li K.-L."/>
            <person name="Zheng P.-J."/>
            <person name="Zhang X.-J."/>
            <person name="Jia Y."/>
            <person name="Liu Y."/>
            <person name="Niu Y.-X."/>
            <person name="Yu L.-H."/>
            <person name="Chen D.-F."/>
            <person name="Zhang G.-Q."/>
        </authorList>
    </citation>
    <scope>NUCLEOTIDE SEQUENCE</scope>
    <source>
        <tissue evidence="1">Leaf</tissue>
    </source>
</reference>
<protein>
    <submittedName>
        <fullName evidence="1">Uncharacterized protein</fullName>
    </submittedName>
</protein>
<dbReference type="AlphaFoldDB" id="A0A8T3ANK9"/>
<gene>
    <name evidence="1" type="ORF">KFK09_020585</name>
</gene>
<keyword evidence="2" id="KW-1185">Reference proteome</keyword>
<organism evidence="1 2">
    <name type="scientific">Dendrobium nobile</name>
    <name type="common">Orchid</name>
    <dbReference type="NCBI Taxonomy" id="94219"/>
    <lineage>
        <taxon>Eukaryota</taxon>
        <taxon>Viridiplantae</taxon>
        <taxon>Streptophyta</taxon>
        <taxon>Embryophyta</taxon>
        <taxon>Tracheophyta</taxon>
        <taxon>Spermatophyta</taxon>
        <taxon>Magnoliopsida</taxon>
        <taxon>Liliopsida</taxon>
        <taxon>Asparagales</taxon>
        <taxon>Orchidaceae</taxon>
        <taxon>Epidendroideae</taxon>
        <taxon>Malaxideae</taxon>
        <taxon>Dendrobiinae</taxon>
        <taxon>Dendrobium</taxon>
    </lineage>
</organism>
<name>A0A8T3ANK9_DENNO</name>
<dbReference type="EMBL" id="JAGYWB010000015">
    <property type="protein sequence ID" value="KAI0497362.1"/>
    <property type="molecule type" value="Genomic_DNA"/>
</dbReference>
<comment type="caution">
    <text evidence="1">The sequence shown here is derived from an EMBL/GenBank/DDBJ whole genome shotgun (WGS) entry which is preliminary data.</text>
</comment>